<dbReference type="GO" id="GO:0012505">
    <property type="term" value="C:endomembrane system"/>
    <property type="evidence" value="ECO:0007669"/>
    <property type="project" value="UniProtKB-SubCell"/>
</dbReference>
<dbReference type="Gene3D" id="1.20.120.1630">
    <property type="match status" value="1"/>
</dbReference>
<feature type="transmembrane region" description="Helical" evidence="5">
    <location>
        <begin position="108"/>
        <end position="136"/>
    </location>
</feature>
<evidence type="ECO:0000256" key="2">
    <source>
        <dbReference type="ARBA" id="ARBA00022692"/>
    </source>
</evidence>
<proteinExistence type="predicted"/>
<feature type="transmembrane region" description="Helical" evidence="5">
    <location>
        <begin position="9"/>
        <end position="28"/>
    </location>
</feature>
<keyword evidence="2 5" id="KW-0812">Transmembrane</keyword>
<comment type="subcellular location">
    <subcellularLocation>
        <location evidence="1">Endomembrane system</location>
        <topology evidence="1">Multi-pass membrane protein</topology>
    </subcellularLocation>
</comment>
<dbReference type="Pfam" id="PF04191">
    <property type="entry name" value="PEMT"/>
    <property type="match status" value="1"/>
</dbReference>
<dbReference type="Proteomes" id="UP000176299">
    <property type="component" value="Unassembled WGS sequence"/>
</dbReference>
<protein>
    <recommendedName>
        <fullName evidence="8">Isoprenylcysteine carboxylmethyltransferase family protein</fullName>
    </recommendedName>
</protein>
<dbReference type="EMBL" id="MHCN01000018">
    <property type="protein sequence ID" value="OGY21074.1"/>
    <property type="molecule type" value="Genomic_DNA"/>
</dbReference>
<dbReference type="AlphaFoldDB" id="A0A1G1W0G4"/>
<feature type="transmembrane region" description="Helical" evidence="5">
    <location>
        <begin position="48"/>
        <end position="72"/>
    </location>
</feature>
<keyword evidence="3 5" id="KW-1133">Transmembrane helix</keyword>
<evidence type="ECO:0000256" key="4">
    <source>
        <dbReference type="ARBA" id="ARBA00023136"/>
    </source>
</evidence>
<evidence type="ECO:0000313" key="6">
    <source>
        <dbReference type="EMBL" id="OGY21074.1"/>
    </source>
</evidence>
<evidence type="ECO:0000256" key="3">
    <source>
        <dbReference type="ARBA" id="ARBA00022989"/>
    </source>
</evidence>
<accession>A0A1G1W0G4</accession>
<sequence>MRRQPTSQIIFSLVWAAPILLLAIYLAFKVGLWVDRVLNFPSPFIEPANLVFGLILWAAFLPLYYLGVYYLILRGGGSPNPWQASPVNLVTTGPYKYIRHPMNLSYPFLILGIAAFLNSFSAVFFVTPASALIFWYHGLVIQEGGLIKQFGKEYLDYKHKTGAFIPKFLRQ</sequence>
<evidence type="ECO:0000313" key="7">
    <source>
        <dbReference type="Proteomes" id="UP000176299"/>
    </source>
</evidence>
<keyword evidence="4 5" id="KW-0472">Membrane</keyword>
<evidence type="ECO:0008006" key="8">
    <source>
        <dbReference type="Google" id="ProtNLM"/>
    </source>
</evidence>
<comment type="caution">
    <text evidence="6">The sequence shown here is derived from an EMBL/GenBank/DDBJ whole genome shotgun (WGS) entry which is preliminary data.</text>
</comment>
<reference evidence="6 7" key="1">
    <citation type="journal article" date="2016" name="Nat. Commun.">
        <title>Thousands of microbial genomes shed light on interconnected biogeochemical processes in an aquifer system.</title>
        <authorList>
            <person name="Anantharaman K."/>
            <person name="Brown C.T."/>
            <person name="Hug L.A."/>
            <person name="Sharon I."/>
            <person name="Castelle C.J."/>
            <person name="Probst A.J."/>
            <person name="Thomas B.C."/>
            <person name="Singh A."/>
            <person name="Wilkins M.J."/>
            <person name="Karaoz U."/>
            <person name="Brodie E.L."/>
            <person name="Williams K.H."/>
            <person name="Hubbard S.S."/>
            <person name="Banfield J.F."/>
        </authorList>
    </citation>
    <scope>NUCLEOTIDE SEQUENCE [LARGE SCALE GENOMIC DNA]</scope>
</reference>
<evidence type="ECO:0000256" key="1">
    <source>
        <dbReference type="ARBA" id="ARBA00004127"/>
    </source>
</evidence>
<organism evidence="6 7">
    <name type="scientific">Candidatus Woykebacteria bacterium GWA1_44_8</name>
    <dbReference type="NCBI Taxonomy" id="1802591"/>
    <lineage>
        <taxon>Bacteria</taxon>
        <taxon>Candidatus Woykeibacteriota</taxon>
    </lineage>
</organism>
<name>A0A1G1W0G4_9BACT</name>
<evidence type="ECO:0000256" key="5">
    <source>
        <dbReference type="SAM" id="Phobius"/>
    </source>
</evidence>
<dbReference type="InterPro" id="IPR007318">
    <property type="entry name" value="Phopholipid_MeTrfase"/>
</dbReference>
<gene>
    <name evidence="6" type="ORF">A2113_03005</name>
</gene>
<dbReference type="STRING" id="1802591.A2113_03005"/>